<feature type="domain" description="NlpC/P60" evidence="7">
    <location>
        <begin position="302"/>
        <end position="431"/>
    </location>
</feature>
<keyword evidence="2" id="KW-0645">Protease</keyword>
<reference evidence="8 9" key="1">
    <citation type="submission" date="2021-03" db="EMBL/GenBank/DDBJ databases">
        <title>Sequencing the genomes of 1000 actinobacteria strains.</title>
        <authorList>
            <person name="Klenk H.-P."/>
        </authorList>
    </citation>
    <scope>NUCLEOTIDE SEQUENCE [LARGE SCALE GENOMIC DNA]</scope>
    <source>
        <strain evidence="8 9">DSM 18824</strain>
    </source>
</reference>
<evidence type="ECO:0000256" key="4">
    <source>
        <dbReference type="ARBA" id="ARBA00022807"/>
    </source>
</evidence>
<evidence type="ECO:0000256" key="2">
    <source>
        <dbReference type="ARBA" id="ARBA00022670"/>
    </source>
</evidence>
<evidence type="ECO:0000313" key="8">
    <source>
        <dbReference type="EMBL" id="MBP2352806.1"/>
    </source>
</evidence>
<dbReference type="PROSITE" id="PS51935">
    <property type="entry name" value="NLPC_P60"/>
    <property type="match status" value="1"/>
</dbReference>
<feature type="compositionally biased region" description="Low complexity" evidence="5">
    <location>
        <begin position="30"/>
        <end position="43"/>
    </location>
</feature>
<keyword evidence="9" id="KW-1185">Reference proteome</keyword>
<dbReference type="PANTHER" id="PTHR21666:SF270">
    <property type="entry name" value="MUREIN HYDROLASE ACTIVATOR ENVC"/>
    <property type="match status" value="1"/>
</dbReference>
<evidence type="ECO:0000256" key="5">
    <source>
        <dbReference type="SAM" id="MobiDB-lite"/>
    </source>
</evidence>
<dbReference type="Gene3D" id="2.70.70.10">
    <property type="entry name" value="Glucose Permease (Domain IIA)"/>
    <property type="match status" value="1"/>
</dbReference>
<dbReference type="InterPro" id="IPR038765">
    <property type="entry name" value="Papain-like_cys_pep_sf"/>
</dbReference>
<dbReference type="SUPFAM" id="SSF54001">
    <property type="entry name" value="Cysteine proteinases"/>
    <property type="match status" value="1"/>
</dbReference>
<dbReference type="EMBL" id="JAGINT010000001">
    <property type="protein sequence ID" value="MBP2352806.1"/>
    <property type="molecule type" value="Genomic_DNA"/>
</dbReference>
<feature type="signal peptide" evidence="6">
    <location>
        <begin position="1"/>
        <end position="27"/>
    </location>
</feature>
<proteinExistence type="inferred from homology"/>
<gene>
    <name evidence="8" type="ORF">JOF29_003889</name>
</gene>
<protein>
    <submittedName>
        <fullName evidence="8">Murein DD-endopeptidase MepM/ murein hydrolase activator NlpD</fullName>
    </submittedName>
</protein>
<dbReference type="CDD" id="cd14814">
    <property type="entry name" value="Peptidase_M15"/>
    <property type="match status" value="1"/>
</dbReference>
<dbReference type="SUPFAM" id="SSF51261">
    <property type="entry name" value="Duplicated hybrid motif"/>
    <property type="match status" value="1"/>
</dbReference>
<dbReference type="PANTHER" id="PTHR21666">
    <property type="entry name" value="PEPTIDASE-RELATED"/>
    <property type="match status" value="1"/>
</dbReference>
<feature type="region of interest" description="Disordered" evidence="5">
    <location>
        <begin position="30"/>
        <end position="52"/>
    </location>
</feature>
<keyword evidence="6" id="KW-0732">Signal</keyword>
<keyword evidence="4" id="KW-0788">Thiol protease</keyword>
<evidence type="ECO:0000256" key="6">
    <source>
        <dbReference type="SAM" id="SignalP"/>
    </source>
</evidence>
<dbReference type="CDD" id="cd12797">
    <property type="entry name" value="M23_peptidase"/>
    <property type="match status" value="1"/>
</dbReference>
<comment type="caution">
    <text evidence="8">The sequence shown here is derived from an EMBL/GenBank/DDBJ whole genome shotgun (WGS) entry which is preliminary data.</text>
</comment>
<evidence type="ECO:0000256" key="3">
    <source>
        <dbReference type="ARBA" id="ARBA00022801"/>
    </source>
</evidence>
<name>A0ABS4UME9_9ACTN</name>
<sequence>MELGRRRGLRFAALGLLLAVVAVPAYADGPTPSTPSIPSTPSGSEPPPASVTDVNRSLEQLQAEAAAVQADFAKATIAYTKALKEAQTAEAAAKKAETTASTSKSRSDGERHKLGVMTAQAYQLGIPTVMGTESMLWSLAPVAENLQEIADRQTAITRLGATQVAQYNAALAAESDSNRLKSDATTKRTAANEAAAKAQELSKQVQQKAAAASAAMADQTAALDTASGVSQQLQTVRDAQALASWKTYLTELTAAKVTPPAAAVLRNPARLPAGLAPLTRRGAAVPGVASVTTAGRTVRVLSAETIRAVNQAFNLVGKPYGVAATGPDKYGCLGAARVAWEPYTTLPNLVGKVYPDYQAVPTAQIQPGDLLVMGSKSLGLVHIGVALDNGEMIAADESKGAVVVTTVPDNLYAALRPTLGAPAKPQVAPVATSDAYPFRCGNTATSYDVGSGSWTWPLPDGTYEIGTPFGQAGSEWSSGFHTGQDFPAAIGTPVRAVTSGVVRIEHPAWAGNLVRIDHGNGLETLYAHLSRVDVTDGQQVTAGQQIGAVGDKGNTTGPHLHFEVRLGGDPVNPMPFLATGSASTGWGGYSNGMIPASKLCAITSGHMLRCDAAAAYLKLAAAYRARFGTTLCITDSYRSYAAQVSLYQRKPSLAALPGTSNHGWGVAVDLCGGIDKYNSPQYQWMKAQAPAYGWVHPAWAEPGRNREEPWHWEFGQPSAT</sequence>
<organism evidence="8 9">
    <name type="scientific">Kribbella aluminosa</name>
    <dbReference type="NCBI Taxonomy" id="416017"/>
    <lineage>
        <taxon>Bacteria</taxon>
        <taxon>Bacillati</taxon>
        <taxon>Actinomycetota</taxon>
        <taxon>Actinomycetes</taxon>
        <taxon>Propionibacteriales</taxon>
        <taxon>Kribbellaceae</taxon>
        <taxon>Kribbella</taxon>
    </lineage>
</organism>
<evidence type="ECO:0000259" key="7">
    <source>
        <dbReference type="PROSITE" id="PS51935"/>
    </source>
</evidence>
<evidence type="ECO:0000256" key="1">
    <source>
        <dbReference type="ARBA" id="ARBA00007074"/>
    </source>
</evidence>
<dbReference type="InterPro" id="IPR003709">
    <property type="entry name" value="VanY-like_core_dom"/>
</dbReference>
<dbReference type="Gene3D" id="3.30.1380.10">
    <property type="match status" value="1"/>
</dbReference>
<feature type="region of interest" description="Disordered" evidence="5">
    <location>
        <begin position="93"/>
        <end position="112"/>
    </location>
</feature>
<dbReference type="RefSeq" id="WP_245357663.1">
    <property type="nucleotide sequence ID" value="NZ_BAAAVU010000014.1"/>
</dbReference>
<dbReference type="InterPro" id="IPR016047">
    <property type="entry name" value="M23ase_b-sheet_dom"/>
</dbReference>
<dbReference type="Pfam" id="PF01551">
    <property type="entry name" value="Peptidase_M23"/>
    <property type="match status" value="1"/>
</dbReference>
<dbReference type="InterPro" id="IPR050570">
    <property type="entry name" value="Cell_wall_metabolism_enzyme"/>
</dbReference>
<dbReference type="SUPFAM" id="SSF55166">
    <property type="entry name" value="Hedgehog/DD-peptidase"/>
    <property type="match status" value="1"/>
</dbReference>
<dbReference type="InterPro" id="IPR000064">
    <property type="entry name" value="NLP_P60_dom"/>
</dbReference>
<feature type="chain" id="PRO_5047015719" evidence="6">
    <location>
        <begin position="28"/>
        <end position="720"/>
    </location>
</feature>
<comment type="similarity">
    <text evidence="1">Belongs to the peptidase C40 family.</text>
</comment>
<dbReference type="GO" id="GO:0016787">
    <property type="term" value="F:hydrolase activity"/>
    <property type="evidence" value="ECO:0007669"/>
    <property type="project" value="UniProtKB-KW"/>
</dbReference>
<keyword evidence="3 8" id="KW-0378">Hydrolase</keyword>
<accession>A0ABS4UME9</accession>
<dbReference type="Proteomes" id="UP000755585">
    <property type="component" value="Unassembled WGS sequence"/>
</dbReference>
<dbReference type="InterPro" id="IPR009045">
    <property type="entry name" value="Zn_M74/Hedgehog-like"/>
</dbReference>
<dbReference type="InterPro" id="IPR011055">
    <property type="entry name" value="Dup_hybrid_motif"/>
</dbReference>
<dbReference type="Pfam" id="PF02557">
    <property type="entry name" value="VanY"/>
    <property type="match status" value="1"/>
</dbReference>
<evidence type="ECO:0000313" key="9">
    <source>
        <dbReference type="Proteomes" id="UP000755585"/>
    </source>
</evidence>
<dbReference type="Gene3D" id="3.90.1720.10">
    <property type="entry name" value="endopeptidase domain like (from Nostoc punctiforme)"/>
    <property type="match status" value="1"/>
</dbReference>